<proteinExistence type="predicted"/>
<dbReference type="CDD" id="cd00201">
    <property type="entry name" value="WW"/>
    <property type="match status" value="1"/>
</dbReference>
<feature type="transmembrane region" description="Helical" evidence="1">
    <location>
        <begin position="352"/>
        <end position="373"/>
    </location>
</feature>
<evidence type="ECO:0000313" key="2">
    <source>
        <dbReference type="EMBL" id="KAK7694683.1"/>
    </source>
</evidence>
<evidence type="ECO:0000256" key="1">
    <source>
        <dbReference type="SAM" id="Phobius"/>
    </source>
</evidence>
<feature type="transmembrane region" description="Helical" evidence="1">
    <location>
        <begin position="403"/>
        <end position="429"/>
    </location>
</feature>
<feature type="transmembrane region" description="Helical" evidence="1">
    <location>
        <begin position="324"/>
        <end position="346"/>
    </location>
</feature>
<dbReference type="Gene3D" id="2.20.70.10">
    <property type="match status" value="1"/>
</dbReference>
<accession>A0AAW0GVW0</accession>
<dbReference type="AlphaFoldDB" id="A0AAW0GVW0"/>
<dbReference type="InterPro" id="IPR036020">
    <property type="entry name" value="WW_dom_sf"/>
</dbReference>
<keyword evidence="1" id="KW-1133">Transmembrane helix</keyword>
<keyword evidence="1" id="KW-0472">Membrane</keyword>
<dbReference type="EMBL" id="JASBNA010000002">
    <property type="protein sequence ID" value="KAK7694683.1"/>
    <property type="molecule type" value="Genomic_DNA"/>
</dbReference>
<keyword evidence="3" id="KW-1185">Reference proteome</keyword>
<evidence type="ECO:0000313" key="3">
    <source>
        <dbReference type="Proteomes" id="UP001385951"/>
    </source>
</evidence>
<sequence>MSSVTETTKTLNAKKSMIYPTTADKNTRYEVNEMASGWEESVESSSYGVARFGIDLPEGWTAHLHPEGAVYYVNAKLRTVTNTHIQDGVQYQRLCDAISEIQNTISNLEWPLPPDYEIHLQLDTDSDKCGYYVVDHDKQLEFWFEDVHSFKDLDLWRVSSRANLNYKLQEHYWCHVEYYPHRSVSKRLRLELFSFLRYCKTDILTSMVSTYPYEPELCEELIKSIDLPDEACDNTFYTCAIARIWRGIALHKFQHYYGETYARLNLDKRRLMEEPKPNSLLIKLGFLMLFNMPQSLQNDLELLYLDGLVLAKNWRRFSLKIHKMWKMACLQSMFLIISNGILLITGRTFLSIYPGLASLAFAATGLYSGFNLLEHYNEAENYSSETALSHLHKWLFRGYAKLAFVYALPKALVGWSIILLTTEVLGLAFEKTNFYLIYILGALLALATIIHCLRKLISWITNIAHGKKSASRGCSNV</sequence>
<evidence type="ECO:0008006" key="4">
    <source>
        <dbReference type="Google" id="ProtNLM"/>
    </source>
</evidence>
<organism evidence="2 3">
    <name type="scientific">Cerrena zonata</name>
    <dbReference type="NCBI Taxonomy" id="2478898"/>
    <lineage>
        <taxon>Eukaryota</taxon>
        <taxon>Fungi</taxon>
        <taxon>Dikarya</taxon>
        <taxon>Basidiomycota</taxon>
        <taxon>Agaricomycotina</taxon>
        <taxon>Agaricomycetes</taxon>
        <taxon>Polyporales</taxon>
        <taxon>Cerrenaceae</taxon>
        <taxon>Cerrena</taxon>
    </lineage>
</organism>
<reference evidence="2 3" key="1">
    <citation type="submission" date="2022-09" db="EMBL/GenBank/DDBJ databases">
        <authorList>
            <person name="Palmer J.M."/>
        </authorList>
    </citation>
    <scope>NUCLEOTIDE SEQUENCE [LARGE SCALE GENOMIC DNA]</scope>
    <source>
        <strain evidence="2 3">DSM 7382</strain>
    </source>
</reference>
<protein>
    <recommendedName>
        <fullName evidence="4">WW domain-containing protein</fullName>
    </recommendedName>
</protein>
<name>A0AAW0GVW0_9APHY</name>
<comment type="caution">
    <text evidence="2">The sequence shown here is derived from an EMBL/GenBank/DDBJ whole genome shotgun (WGS) entry which is preliminary data.</text>
</comment>
<gene>
    <name evidence="2" type="ORF">QCA50_001871</name>
</gene>
<feature type="transmembrane region" description="Helical" evidence="1">
    <location>
        <begin position="435"/>
        <end position="453"/>
    </location>
</feature>
<keyword evidence="1" id="KW-0812">Transmembrane</keyword>
<dbReference type="Proteomes" id="UP001385951">
    <property type="component" value="Unassembled WGS sequence"/>
</dbReference>
<dbReference type="SUPFAM" id="SSF51045">
    <property type="entry name" value="WW domain"/>
    <property type="match status" value="1"/>
</dbReference>
<dbReference type="InterPro" id="IPR001202">
    <property type="entry name" value="WW_dom"/>
</dbReference>